<reference evidence="1" key="1">
    <citation type="journal article" date="2022" name="bioRxiv">
        <title>Population genetic analysis of Ophidiomyces ophidiicola, the causative agent of snake fungal disease, indicates recent introductions to the USA.</title>
        <authorList>
            <person name="Ladner J.T."/>
            <person name="Palmer J.M."/>
            <person name="Ettinger C.L."/>
            <person name="Stajich J.E."/>
            <person name="Farrell T.M."/>
            <person name="Glorioso B.M."/>
            <person name="Lawson B."/>
            <person name="Price S.J."/>
            <person name="Stengle A.G."/>
            <person name="Grear D.A."/>
            <person name="Lorch J.M."/>
        </authorList>
    </citation>
    <scope>NUCLEOTIDE SEQUENCE</scope>
    <source>
        <strain evidence="1">NWHC 24266-5</strain>
    </source>
</reference>
<comment type="caution">
    <text evidence="1">The sequence shown here is derived from an EMBL/GenBank/DDBJ whole genome shotgun (WGS) entry which is preliminary data.</text>
</comment>
<gene>
    <name evidence="1" type="ORF">LOY88_002314</name>
</gene>
<protein>
    <submittedName>
        <fullName evidence="1">Uncharacterized protein</fullName>
    </submittedName>
</protein>
<sequence length="430" mass="48522">MATINRQGKLISVPSTTIPHHSNPFLSIDRQTSQLQKELQVLLNAQGAGLFPKAPDSPGNPITLLSSAGPRTTSTTPVNQPLEDKLTLYDARVGLLDTMDELLTVREEERRVICSELQARREAIAGVDAFQIKEKELQAAMRAVQGDPEVKRAENLKNLSHSLEKEMMEMEHKLAETKAYHQRVSREIIKLESSVDSKLSSYKWSIEALHKDIQEYLQSPPLHPLWRPPRDQPNFYSLRPNRRTLDMAKEHWKLESAEIVKRRQGVEKDINAITEGGDVWRKITEGLTAYEKRIREQISLHEAAEGVEQTALANSIEQDMDNMITILQDDLEIAREKNWTLLICSISAELETVELCRTRFQGNIQHDEWPPTSDDSVPGDLLAESPCTEPVSNSHIGDAADHTIAPSSRPLVPDLIDTSDEELLFSPVRM</sequence>
<accession>A0ACB8UZU5</accession>
<organism evidence="1">
    <name type="scientific">Ophidiomyces ophidiicola</name>
    <dbReference type="NCBI Taxonomy" id="1387563"/>
    <lineage>
        <taxon>Eukaryota</taxon>
        <taxon>Fungi</taxon>
        <taxon>Dikarya</taxon>
        <taxon>Ascomycota</taxon>
        <taxon>Pezizomycotina</taxon>
        <taxon>Eurotiomycetes</taxon>
        <taxon>Eurotiomycetidae</taxon>
        <taxon>Onygenales</taxon>
        <taxon>Onygenaceae</taxon>
        <taxon>Ophidiomyces</taxon>
    </lineage>
</organism>
<evidence type="ECO:0000313" key="1">
    <source>
        <dbReference type="EMBL" id="KAI2388941.1"/>
    </source>
</evidence>
<dbReference type="EMBL" id="JALBCA010000027">
    <property type="protein sequence ID" value="KAI2388941.1"/>
    <property type="molecule type" value="Genomic_DNA"/>
</dbReference>
<proteinExistence type="predicted"/>
<name>A0ACB8UZU5_9EURO</name>